<reference evidence="7" key="2">
    <citation type="submission" date="2018-01" db="EMBL/GenBank/DDBJ databases">
        <title>FDA dAtabase for Regulatory Grade micrObial Sequences (FDA-ARGOS): Supporting development and validation of Infectious Disease Dx tests.</title>
        <authorList>
            <person name="Hoffmann M."/>
            <person name="Allard M."/>
            <person name="Evans P."/>
            <person name="Brown E."/>
            <person name="Tallon L."/>
            <person name="Sadzewicz L."/>
            <person name="Sengamalay N."/>
            <person name="Ott S."/>
            <person name="Godinez A."/>
            <person name="Nagaraj S."/>
            <person name="Vyas G."/>
            <person name="Aluvathingal J."/>
            <person name="Nadendla S."/>
            <person name="Geyer C."/>
            <person name="Sichtig H."/>
        </authorList>
    </citation>
    <scope>NUCLEOTIDE SEQUENCE</scope>
    <source>
        <strain evidence="7">ATCC 33809</strain>
    </source>
</reference>
<reference evidence="9" key="1">
    <citation type="submission" date="2015-12" db="EMBL/GenBank/DDBJ databases">
        <title>FDA dAtabase for Regulatory Grade micrObial Sequences (FDA-ARGOS): Supporting development and validation of Infectious Disease Dx tests.</title>
        <authorList>
            <person name="Hoffmann M."/>
            <person name="Allard M."/>
            <person name="Evans P."/>
            <person name="Brown E."/>
            <person name="Tallon L.J."/>
            <person name="Sadzewicz L."/>
            <person name="Sengamalay N."/>
            <person name="Ott S."/>
            <person name="Godinez A."/>
            <person name="Nagaraj S."/>
            <person name="Vyas G."/>
            <person name="Aluvathingal J."/>
            <person name="Nadendla S."/>
            <person name="Geyer C."/>
            <person name="Sichtig H."/>
        </authorList>
    </citation>
    <scope>NUCLEOTIDE SEQUENCE [LARGE SCALE GENOMIC DNA]</scope>
    <source>
        <strain evidence="9">ATCC 33809</strain>
    </source>
</reference>
<dbReference type="Pfam" id="PF01810">
    <property type="entry name" value="LysE"/>
    <property type="match status" value="1"/>
</dbReference>
<evidence type="ECO:0000256" key="6">
    <source>
        <dbReference type="SAM" id="Phobius"/>
    </source>
</evidence>
<keyword evidence="5 6" id="KW-0472">Membrane</keyword>
<evidence type="ECO:0000256" key="3">
    <source>
        <dbReference type="ARBA" id="ARBA00022692"/>
    </source>
</evidence>
<keyword evidence="9" id="KW-1185">Reference proteome</keyword>
<dbReference type="GeneID" id="29384520"/>
<dbReference type="GO" id="GO:0015171">
    <property type="term" value="F:amino acid transmembrane transporter activity"/>
    <property type="evidence" value="ECO:0007669"/>
    <property type="project" value="TreeGrafter"/>
</dbReference>
<organism evidence="8 10">
    <name type="scientific">Vibrio fluvialis</name>
    <dbReference type="NCBI Taxonomy" id="676"/>
    <lineage>
        <taxon>Bacteria</taxon>
        <taxon>Pseudomonadati</taxon>
        <taxon>Pseudomonadota</taxon>
        <taxon>Gammaproteobacteria</taxon>
        <taxon>Vibrionales</taxon>
        <taxon>Vibrionaceae</taxon>
        <taxon>Vibrio</taxon>
    </lineage>
</organism>
<protein>
    <submittedName>
        <fullName evidence="7 8">Transporter</fullName>
    </submittedName>
</protein>
<dbReference type="InterPro" id="IPR001123">
    <property type="entry name" value="LeuE-type"/>
</dbReference>
<evidence type="ECO:0000256" key="4">
    <source>
        <dbReference type="ARBA" id="ARBA00022989"/>
    </source>
</evidence>
<dbReference type="PANTHER" id="PTHR30086:SF20">
    <property type="entry name" value="ARGININE EXPORTER PROTEIN ARGO-RELATED"/>
    <property type="match status" value="1"/>
</dbReference>
<accession>A0AAX2LUU8</accession>
<dbReference type="EMBL" id="UHIP01000002">
    <property type="protein sequence ID" value="SUQ27129.1"/>
    <property type="molecule type" value="Genomic_DNA"/>
</dbReference>
<reference evidence="8 10" key="3">
    <citation type="submission" date="2018-06" db="EMBL/GenBank/DDBJ databases">
        <authorList>
            <consortium name="Pathogen Informatics"/>
            <person name="Doyle S."/>
        </authorList>
    </citation>
    <scope>NUCLEOTIDE SEQUENCE [LARGE SCALE GENOMIC DNA]</scope>
    <source>
        <strain evidence="8 10">NCTC11327</strain>
    </source>
</reference>
<gene>
    <name evidence="7" type="ORF">AL536_02105</name>
    <name evidence="8" type="ORF">NCTC11327_03998</name>
</gene>
<dbReference type="EMBL" id="CP014034">
    <property type="protein sequence ID" value="AMF92297.1"/>
    <property type="molecule type" value="Genomic_DNA"/>
</dbReference>
<keyword evidence="2" id="KW-1003">Cell membrane</keyword>
<dbReference type="Proteomes" id="UP000254626">
    <property type="component" value="Unassembled WGS sequence"/>
</dbReference>
<evidence type="ECO:0000256" key="2">
    <source>
        <dbReference type="ARBA" id="ARBA00022475"/>
    </source>
</evidence>
<name>A0AAX2LUU8_VIBFL</name>
<evidence type="ECO:0000313" key="10">
    <source>
        <dbReference type="Proteomes" id="UP000254626"/>
    </source>
</evidence>
<keyword evidence="4 6" id="KW-1133">Transmembrane helix</keyword>
<evidence type="ECO:0000256" key="5">
    <source>
        <dbReference type="ARBA" id="ARBA00023136"/>
    </source>
</evidence>
<dbReference type="Proteomes" id="UP000057088">
    <property type="component" value="Chromosome 1"/>
</dbReference>
<dbReference type="KEGG" id="vfl:AL536_02105"/>
<dbReference type="PANTHER" id="PTHR30086">
    <property type="entry name" value="ARGININE EXPORTER PROTEIN ARGO"/>
    <property type="match status" value="1"/>
</dbReference>
<evidence type="ECO:0000313" key="8">
    <source>
        <dbReference type="EMBL" id="SUQ27129.1"/>
    </source>
</evidence>
<comment type="subcellular location">
    <subcellularLocation>
        <location evidence="1">Cell membrane</location>
        <topology evidence="1">Multi-pass membrane protein</topology>
    </subcellularLocation>
</comment>
<feature type="transmembrane region" description="Helical" evidence="6">
    <location>
        <begin position="62"/>
        <end position="80"/>
    </location>
</feature>
<proteinExistence type="predicted"/>
<dbReference type="GO" id="GO:0005886">
    <property type="term" value="C:plasma membrane"/>
    <property type="evidence" value="ECO:0007669"/>
    <property type="project" value="UniProtKB-SubCell"/>
</dbReference>
<feature type="transmembrane region" description="Helical" evidence="6">
    <location>
        <begin position="33"/>
        <end position="55"/>
    </location>
</feature>
<feature type="transmembrane region" description="Helical" evidence="6">
    <location>
        <begin position="181"/>
        <end position="198"/>
    </location>
</feature>
<dbReference type="RefSeq" id="WP_061055467.1">
    <property type="nucleotide sequence ID" value="NZ_CABLBX010000004.1"/>
</dbReference>
<sequence>MTDIILYAFGVMYTPGPVNAIGLNNGIQKQQRIFGFFSGVAVAMFILFFSVAMIGERIMNESLLQGASVLGGLYIFWLAIKIFRSQVSKDNSGEDKNSEVRALTFRDGLMMQLLNPKGITVALPVATVQFPAAGIAGVSLFAWCVGLAVFAFGAPWSYFIFGRLLGNNIRQASYLTLINKLMALFLMFVAVSMGLSAFL</sequence>
<evidence type="ECO:0000313" key="7">
    <source>
        <dbReference type="EMBL" id="AMF92297.1"/>
    </source>
</evidence>
<dbReference type="AlphaFoldDB" id="A0AAX2LUU8"/>
<evidence type="ECO:0000256" key="1">
    <source>
        <dbReference type="ARBA" id="ARBA00004651"/>
    </source>
</evidence>
<evidence type="ECO:0000313" key="9">
    <source>
        <dbReference type="Proteomes" id="UP000057088"/>
    </source>
</evidence>
<keyword evidence="3 6" id="KW-0812">Transmembrane</keyword>
<feature type="transmembrane region" description="Helical" evidence="6">
    <location>
        <begin position="140"/>
        <end position="161"/>
    </location>
</feature>